<protein>
    <submittedName>
        <fullName evidence="4">Insulinase family protein</fullName>
    </submittedName>
</protein>
<feature type="transmembrane region" description="Helical" evidence="2">
    <location>
        <begin position="699"/>
        <end position="717"/>
    </location>
</feature>
<dbReference type="EMBL" id="JAVREI010000011">
    <property type="protein sequence ID" value="MDT0277289.1"/>
    <property type="molecule type" value="Genomic_DNA"/>
</dbReference>
<sequence>MHETLIDGIPAFLVEGPVPTTVGLVFGVGRADETFVRGGLTHLVEHLVMSAVGRTAYDSNASVDLNRTEFTASGTPEQVRDFLTRVCRALGDLPVDRLRVEADVLRTEGAAAAPPAVGILLAERYGTEGPGLAGVREPAIRSLTAEDVQGWVRTWFTRQNAALWLSGPVPERLVLPLTEGAPPARRPLRRAEVPTPGWLETPMEGAVALGGELPPGVAGPMTLELLRRRLEDELRHRRGVAYAVGADRFALDAETRFGVVVTDVRPGQEDLVVRVLWREVQRLADEGPTAEELEVERRTILADLDDGRGDAGEAASLAEARVTGVPAYDRVELRRQLSGVTTAEIRQTAARLRNGALLAVPGPLDPDPAGVPRIPGWSRDAVQGRTFRRRRRRTGVPKGATLVVGDDGVSAVLEEGAITVRWADAVGLVRQGPGEYQLLGRDGFALPLSAADWRDGEEAVALVRAAVPDELQVDDDDVEETAGLLLIRSPEHRVREAIAMSDHGATVIANAEWTAVVADDAPDFLVRQAELTAAPGRSPVSLVLRQTHADLEYVLYRGYKEIARHRWGIAPADPRLLAEAVQRAEESVSRLHRAGGTPRDIAEEAVAALGLPPQVPALLAGEPAVGGQRVEGAGAFGGFKASLRGDFVPEQGKRTRLERYQRLAHRRPPWFRALNAAGVLVYGLLVWGLVSWREHLDGWQFWLLLALCGASLLNAVWDARPLRRPAGTDPAGTGPAPSEPGRTPTG</sequence>
<evidence type="ECO:0000313" key="5">
    <source>
        <dbReference type="Proteomes" id="UP001183222"/>
    </source>
</evidence>
<dbReference type="InterPro" id="IPR011249">
    <property type="entry name" value="Metalloenz_LuxS/M16"/>
</dbReference>
<keyword evidence="2" id="KW-0812">Transmembrane</keyword>
<evidence type="ECO:0000259" key="3">
    <source>
        <dbReference type="Pfam" id="PF05193"/>
    </source>
</evidence>
<evidence type="ECO:0000256" key="2">
    <source>
        <dbReference type="SAM" id="Phobius"/>
    </source>
</evidence>
<dbReference type="SUPFAM" id="SSF63411">
    <property type="entry name" value="LuxS/MPP-like metallohydrolase"/>
    <property type="match status" value="2"/>
</dbReference>
<proteinExistence type="predicted"/>
<keyword evidence="2" id="KW-1133">Transmembrane helix</keyword>
<comment type="caution">
    <text evidence="4">The sequence shown here is derived from an EMBL/GenBank/DDBJ whole genome shotgun (WGS) entry which is preliminary data.</text>
</comment>
<dbReference type="Gene3D" id="3.30.830.10">
    <property type="entry name" value="Metalloenzyme, LuxS/M16 peptidase-like"/>
    <property type="match status" value="2"/>
</dbReference>
<dbReference type="InterPro" id="IPR007863">
    <property type="entry name" value="Peptidase_M16_C"/>
</dbReference>
<accession>A0ABU2KAS4</accession>
<gene>
    <name evidence="4" type="ORF">RM425_15390</name>
</gene>
<feature type="transmembrane region" description="Helical" evidence="2">
    <location>
        <begin position="669"/>
        <end position="687"/>
    </location>
</feature>
<dbReference type="Proteomes" id="UP001183222">
    <property type="component" value="Unassembled WGS sequence"/>
</dbReference>
<feature type="domain" description="Peptidase M16 C-terminal" evidence="3">
    <location>
        <begin position="229"/>
        <end position="298"/>
    </location>
</feature>
<evidence type="ECO:0000256" key="1">
    <source>
        <dbReference type="SAM" id="MobiDB-lite"/>
    </source>
</evidence>
<name>A0ABU2KAS4_9ACTN</name>
<reference evidence="5" key="1">
    <citation type="submission" date="2023-07" db="EMBL/GenBank/DDBJ databases">
        <title>30 novel species of actinomycetes from the DSMZ collection.</title>
        <authorList>
            <person name="Nouioui I."/>
        </authorList>
    </citation>
    <scope>NUCLEOTIDE SEQUENCE [LARGE SCALE GENOMIC DNA]</scope>
    <source>
        <strain evidence="5">DSM 46792</strain>
    </source>
</reference>
<feature type="region of interest" description="Disordered" evidence="1">
    <location>
        <begin position="724"/>
        <end position="746"/>
    </location>
</feature>
<keyword evidence="5" id="KW-1185">Reference proteome</keyword>
<organism evidence="4 5">
    <name type="scientific">Blastococcus goldschmidtiae</name>
    <dbReference type="NCBI Taxonomy" id="3075546"/>
    <lineage>
        <taxon>Bacteria</taxon>
        <taxon>Bacillati</taxon>
        <taxon>Actinomycetota</taxon>
        <taxon>Actinomycetes</taxon>
        <taxon>Geodermatophilales</taxon>
        <taxon>Geodermatophilaceae</taxon>
        <taxon>Blastococcus</taxon>
    </lineage>
</organism>
<keyword evidence="2" id="KW-0472">Membrane</keyword>
<dbReference type="RefSeq" id="WP_311346095.1">
    <property type="nucleotide sequence ID" value="NZ_JAVREI010000011.1"/>
</dbReference>
<evidence type="ECO:0000313" key="4">
    <source>
        <dbReference type="EMBL" id="MDT0277289.1"/>
    </source>
</evidence>
<dbReference type="Pfam" id="PF05193">
    <property type="entry name" value="Peptidase_M16_C"/>
    <property type="match status" value="1"/>
</dbReference>